<comment type="caution">
    <text evidence="1">The sequence shown here is derived from an EMBL/GenBank/DDBJ whole genome shotgun (WGS) entry which is preliminary data.</text>
</comment>
<sequence>MSQALCCYPMWTFTAFQYNCNTCYLKTRLLNGYRSPNLWGDIYLKLPNSKILSNVNPLEDFNLICSSDGTIQAVKTGH</sequence>
<accession>A0AAW0LSG9</accession>
<dbReference type="EMBL" id="PKMF04000054">
    <property type="protein sequence ID" value="KAK7854522.1"/>
    <property type="molecule type" value="Genomic_DNA"/>
</dbReference>
<name>A0AAW0LSG9_QUESU</name>
<proteinExistence type="predicted"/>
<dbReference type="AlphaFoldDB" id="A0AAW0LSG9"/>
<keyword evidence="2" id="KW-1185">Reference proteome</keyword>
<reference evidence="1 2" key="1">
    <citation type="journal article" date="2018" name="Sci. Data">
        <title>The draft genome sequence of cork oak.</title>
        <authorList>
            <person name="Ramos A.M."/>
            <person name="Usie A."/>
            <person name="Barbosa P."/>
            <person name="Barros P.M."/>
            <person name="Capote T."/>
            <person name="Chaves I."/>
            <person name="Simoes F."/>
            <person name="Abreu I."/>
            <person name="Carrasquinho I."/>
            <person name="Faro C."/>
            <person name="Guimaraes J.B."/>
            <person name="Mendonca D."/>
            <person name="Nobrega F."/>
            <person name="Rodrigues L."/>
            <person name="Saibo N.J.M."/>
            <person name="Varela M.C."/>
            <person name="Egas C."/>
            <person name="Matos J."/>
            <person name="Miguel C.M."/>
            <person name="Oliveira M.M."/>
            <person name="Ricardo C.P."/>
            <person name="Goncalves S."/>
        </authorList>
    </citation>
    <scope>NUCLEOTIDE SEQUENCE [LARGE SCALE GENOMIC DNA]</scope>
    <source>
        <strain evidence="2">cv. HL8</strain>
    </source>
</reference>
<evidence type="ECO:0000313" key="1">
    <source>
        <dbReference type="EMBL" id="KAK7854522.1"/>
    </source>
</evidence>
<protein>
    <submittedName>
        <fullName evidence="1">Uncharacterized protein</fullName>
    </submittedName>
</protein>
<organism evidence="1 2">
    <name type="scientific">Quercus suber</name>
    <name type="common">Cork oak</name>
    <dbReference type="NCBI Taxonomy" id="58331"/>
    <lineage>
        <taxon>Eukaryota</taxon>
        <taxon>Viridiplantae</taxon>
        <taxon>Streptophyta</taxon>
        <taxon>Embryophyta</taxon>
        <taxon>Tracheophyta</taxon>
        <taxon>Spermatophyta</taxon>
        <taxon>Magnoliopsida</taxon>
        <taxon>eudicotyledons</taxon>
        <taxon>Gunneridae</taxon>
        <taxon>Pentapetalae</taxon>
        <taxon>rosids</taxon>
        <taxon>fabids</taxon>
        <taxon>Fagales</taxon>
        <taxon>Fagaceae</taxon>
        <taxon>Quercus</taxon>
    </lineage>
</organism>
<evidence type="ECO:0000313" key="2">
    <source>
        <dbReference type="Proteomes" id="UP000237347"/>
    </source>
</evidence>
<dbReference type="Proteomes" id="UP000237347">
    <property type="component" value="Unassembled WGS sequence"/>
</dbReference>
<gene>
    <name evidence="1" type="ORF">CFP56_031872</name>
</gene>